<evidence type="ECO:0000313" key="3">
    <source>
        <dbReference type="Proteomes" id="UP001186944"/>
    </source>
</evidence>
<comment type="caution">
    <text evidence="2">The sequence shown here is derived from an EMBL/GenBank/DDBJ whole genome shotgun (WGS) entry which is preliminary data.</text>
</comment>
<dbReference type="PANTHER" id="PTHR22619:SF1">
    <property type="entry name" value="ZINC FINGER SWIM DOMAIN-CONTAINING PROTEIN 8"/>
    <property type="match status" value="1"/>
</dbReference>
<accession>A0AA88XQ29</accession>
<organism evidence="2 3">
    <name type="scientific">Pinctada imbricata</name>
    <name type="common">Atlantic pearl-oyster</name>
    <name type="synonym">Pinctada martensii</name>
    <dbReference type="NCBI Taxonomy" id="66713"/>
    <lineage>
        <taxon>Eukaryota</taxon>
        <taxon>Metazoa</taxon>
        <taxon>Spiralia</taxon>
        <taxon>Lophotrochozoa</taxon>
        <taxon>Mollusca</taxon>
        <taxon>Bivalvia</taxon>
        <taxon>Autobranchia</taxon>
        <taxon>Pteriomorphia</taxon>
        <taxon>Pterioida</taxon>
        <taxon>Pterioidea</taxon>
        <taxon>Pteriidae</taxon>
        <taxon>Pinctada</taxon>
    </lineage>
</organism>
<evidence type="ECO:0000256" key="1">
    <source>
        <dbReference type="SAM" id="MobiDB-lite"/>
    </source>
</evidence>
<evidence type="ECO:0000313" key="2">
    <source>
        <dbReference type="EMBL" id="KAK3090137.1"/>
    </source>
</evidence>
<dbReference type="AlphaFoldDB" id="A0AA88XQ29"/>
<evidence type="ECO:0008006" key="4">
    <source>
        <dbReference type="Google" id="ProtNLM"/>
    </source>
</evidence>
<name>A0AA88XQ29_PINIB</name>
<sequence>MLDDTENHLSDDQLAVGLETREYIKENEDDLPIQFGTKFFSNARSFYIAVVNKMLKKFPFNDSLLKTLTFLNPSQRQSVSADDNYYDSESDDSMDSYGDVEIFSDFTNAMQSGSKKSHASQDGEGETVSEPRKMMKLVDICAIKVAKCCHCHDLEMMEPALDEFLLKKVAFWAFPQDEGKVQTLARLCLPSENEWKRGVSSLNMNEIIEIRQVGFMVSAIIYKQSGETSRESTKVSITFEKQCITSTKCALCPEAVWCQHIISVILYRIRHADKIPIHAPVTETLSTLTRDQLQKLLQYAINEDPGGILGRVFQHIDDIKDKNSSLNNVMGAPDPTFGVGLDDKSTWDLTLEHMCINLTDDLKTGRRTYSENYNIKEKLQTSFSEQYIQRFYELLSKEENDAAGQVLIKLGLLTMEVMKTSRSYYTPRFLLYDLERLFSFFIMTYTGTIREQVIKAAVQINREASETSNVLYYSPCEYVDIRTIQLSTDLLNCEHQMETGEDSVGVLGAVSTAPFYQTVLTSFLPDPPKELQEILTDEEHILSSPYEEPIAVMLLRFDRLVQWDWVAKENGKVSHFDQIFNLGTVILKKMLSMSEKLSILGVVVDKSKEDADSRSSSPFFGQSSSTSKQDGGSNDTSKFNSSHWEFKLCWKKVFILTCGGQPLPTKRKSARKRKSKSEVTVAVKKAKTDGRRKFVDIKHQKVDGISVDQMACILLNVTFAIYSAAKEKPQKEKQENAVICQAKLRAVELGRFTAKASKSALSDTAYKWSYNMENMIKRSITYIPLDVKVQAVIPHTEGMRYVDAMLQTGLDFYRETLPLSLICLLLNICDMELKKKVEFCTLAICQTTKPLTDIVPEEAVYYHYGYSEGMKSRDQVLKKWKDILSIICDNATASPQAFSKMMAHIDTVKDMDFVAMAYGVVCCCTKRMNDEEKEQLLNIVLKCIIHAVKTPGWSGFASNKSRSYETLCLLGDELKTEFPKLILPAWKELCAYFKSASVARVIETIKSSVSESSGLTSDLSKMLLGYLQGKFDHAEDSIELLSILNDRPSFRQEAIKTILNNAKNYAPRALLLLTKLEHESHGQSKVKGEVFQKRVFQILLVAIARMNRAEYYHYHYQFSDAVDMTYLRYIYQQFTDHGTAEVAKGQQFCKFLEALDENCEVEPLLAFCDAMQTCKPLFEKVKQKLGATLGKKYYTQFDLRLKRCNHNEYNKILCEMMTARKHFSEYVPDGEEEFKVMLNNIRRDHKNKKKLQKLIIEYFLPQLHKDIVENSVPKF</sequence>
<gene>
    <name evidence="2" type="ORF">FSP39_009447</name>
</gene>
<keyword evidence="3" id="KW-1185">Reference proteome</keyword>
<dbReference type="Proteomes" id="UP001186944">
    <property type="component" value="Unassembled WGS sequence"/>
</dbReference>
<dbReference type="GO" id="GO:0031462">
    <property type="term" value="C:Cul2-RING ubiquitin ligase complex"/>
    <property type="evidence" value="ECO:0007669"/>
    <property type="project" value="TreeGrafter"/>
</dbReference>
<proteinExistence type="predicted"/>
<dbReference type="EMBL" id="VSWD01000010">
    <property type="protein sequence ID" value="KAK3090137.1"/>
    <property type="molecule type" value="Genomic_DNA"/>
</dbReference>
<feature type="compositionally biased region" description="Low complexity" evidence="1">
    <location>
        <begin position="614"/>
        <end position="627"/>
    </location>
</feature>
<dbReference type="PANTHER" id="PTHR22619">
    <property type="entry name" value="ZINC FINGER SWIM DOMAIN CONTAINING PROTEIN 4, 5, 6"/>
    <property type="match status" value="1"/>
</dbReference>
<feature type="region of interest" description="Disordered" evidence="1">
    <location>
        <begin position="610"/>
        <end position="636"/>
    </location>
</feature>
<reference evidence="2" key="1">
    <citation type="submission" date="2019-08" db="EMBL/GenBank/DDBJ databases">
        <title>The improved chromosome-level genome for the pearl oyster Pinctada fucata martensii using PacBio sequencing and Hi-C.</title>
        <authorList>
            <person name="Zheng Z."/>
        </authorList>
    </citation>
    <scope>NUCLEOTIDE SEQUENCE</scope>
    <source>
        <strain evidence="2">ZZ-2019</strain>
        <tissue evidence="2">Adductor muscle</tissue>
    </source>
</reference>
<protein>
    <recommendedName>
        <fullName evidence="4">SWIM-type domain-containing protein</fullName>
    </recommendedName>
</protein>